<protein>
    <recommendedName>
        <fullName evidence="1">CN hydrolase domain-containing protein</fullName>
    </recommendedName>
</protein>
<dbReference type="InterPro" id="IPR036526">
    <property type="entry name" value="C-N_Hydrolase_sf"/>
</dbReference>
<dbReference type="Gene3D" id="3.60.110.10">
    <property type="entry name" value="Carbon-nitrogen hydrolase"/>
    <property type="match status" value="1"/>
</dbReference>
<dbReference type="EMBL" id="JMFG01000050">
    <property type="protein sequence ID" value="KDA52848.1"/>
    <property type="molecule type" value="Genomic_DNA"/>
</dbReference>
<dbReference type="GO" id="GO:0106008">
    <property type="term" value="F:2-oxoglutaramate amidase activity"/>
    <property type="evidence" value="ECO:0007669"/>
    <property type="project" value="TreeGrafter"/>
</dbReference>
<dbReference type="STRING" id="1312852.EG19_10085"/>
<dbReference type="PROSITE" id="PS50263">
    <property type="entry name" value="CN_HYDROLASE"/>
    <property type="match status" value="1"/>
</dbReference>
<dbReference type="SUPFAM" id="SSF56317">
    <property type="entry name" value="Carbon-nitrogen hydrolase"/>
    <property type="match status" value="1"/>
</dbReference>
<evidence type="ECO:0000259" key="1">
    <source>
        <dbReference type="PROSITE" id="PS50263"/>
    </source>
</evidence>
<dbReference type="RefSeq" id="WP_053335286.1">
    <property type="nucleotide sequence ID" value="NZ_JMFG01000050.1"/>
</dbReference>
<proteinExistence type="predicted"/>
<dbReference type="Proteomes" id="UP000027284">
    <property type="component" value="Unassembled WGS sequence"/>
</dbReference>
<comment type="caution">
    <text evidence="2">The sequence shown here is derived from an EMBL/GenBank/DDBJ whole genome shotgun (WGS) entry which is preliminary data.</text>
</comment>
<dbReference type="PANTHER" id="PTHR47799:SF1">
    <property type="entry name" value="OMEGA-AMIDASE YAFV"/>
    <property type="match status" value="1"/>
</dbReference>
<keyword evidence="3" id="KW-1185">Reference proteome</keyword>
<name>A0A062XPX4_9BACT</name>
<dbReference type="Pfam" id="PF00795">
    <property type="entry name" value="CN_hydrolase"/>
    <property type="match status" value="1"/>
</dbReference>
<evidence type="ECO:0000313" key="3">
    <source>
        <dbReference type="Proteomes" id="UP000027284"/>
    </source>
</evidence>
<feature type="domain" description="CN hydrolase" evidence="1">
    <location>
        <begin position="1"/>
        <end position="238"/>
    </location>
</feature>
<accession>A0A062XPX4</accession>
<dbReference type="PANTHER" id="PTHR47799">
    <property type="entry name" value="OMEGA-AMIDASE YAFV"/>
    <property type="match status" value="1"/>
</dbReference>
<dbReference type="InterPro" id="IPR052737">
    <property type="entry name" value="Omega-amidase_YafV"/>
</dbReference>
<evidence type="ECO:0000313" key="2">
    <source>
        <dbReference type="EMBL" id="KDA52848.1"/>
    </source>
</evidence>
<dbReference type="AlphaFoldDB" id="A0A062XPX4"/>
<reference evidence="2 3" key="1">
    <citation type="submission" date="2014-04" db="EMBL/GenBank/DDBJ databases">
        <title>The Genome Sequence of Thermoanaerobaculum aquaticum MP-01, The First Cultivated Group 23 Acidobacterium.</title>
        <authorList>
            <person name="Stamps B.W."/>
            <person name="Losey N.A."/>
            <person name="Lawson P.A."/>
            <person name="Stevenson B.S."/>
        </authorList>
    </citation>
    <scope>NUCLEOTIDE SEQUENCE [LARGE SCALE GENOMIC DNA]</scope>
    <source>
        <strain evidence="2 3">MP-01</strain>
    </source>
</reference>
<organism evidence="2 3">
    <name type="scientific">Thermoanaerobaculum aquaticum</name>
    <dbReference type="NCBI Taxonomy" id="1312852"/>
    <lineage>
        <taxon>Bacteria</taxon>
        <taxon>Pseudomonadati</taxon>
        <taxon>Acidobacteriota</taxon>
        <taxon>Thermoanaerobaculia</taxon>
        <taxon>Thermoanaerobaculales</taxon>
        <taxon>Thermoanaerobaculaceae</taxon>
        <taxon>Thermoanaerobaculum</taxon>
    </lineage>
</organism>
<dbReference type="OrthoDB" id="9811121at2"/>
<gene>
    <name evidence="2" type="ORF">EG19_10085</name>
</gene>
<dbReference type="GO" id="GO:0050152">
    <property type="term" value="F:omega-amidase activity"/>
    <property type="evidence" value="ECO:0007669"/>
    <property type="project" value="TreeGrafter"/>
</dbReference>
<dbReference type="InterPro" id="IPR003010">
    <property type="entry name" value="C-N_Hydrolase"/>
</dbReference>
<sequence>MRAYLSRFVCGQLEENLERLQFEVSRAAAEGADLVVFPELFLTGYRQSLEASRAREVFSQLSAAHPETLFVFGAVVEDGYNRLTVWQAGAEIAHYHKVHLFRPNREHELWKEGDRYVAVKLPWATLGLLTCNDVRFPEQARALVLQGGANLLVAVAWWPWRRDHVWRTLLQARAIENASWVLGCCIAACTNPQEPFAGAGNYAFDPLGNPIPTPNDVVFDLDLQNPPPLVVDPRETARDVTSVVTFTAISGGQR</sequence>